<dbReference type="InterPro" id="IPR001841">
    <property type="entry name" value="Znf_RING"/>
</dbReference>
<keyword evidence="8" id="KW-1185">Reference proteome</keyword>
<evidence type="ECO:0000256" key="3">
    <source>
        <dbReference type="ARBA" id="ARBA00022833"/>
    </source>
</evidence>
<evidence type="ECO:0000313" key="8">
    <source>
        <dbReference type="Proteomes" id="UP000250043"/>
    </source>
</evidence>
<feature type="compositionally biased region" description="Pro residues" evidence="5">
    <location>
        <begin position="317"/>
        <end position="328"/>
    </location>
</feature>
<feature type="domain" description="RING-type" evidence="6">
    <location>
        <begin position="262"/>
        <end position="309"/>
    </location>
</feature>
<keyword evidence="3" id="KW-0862">Zinc</keyword>
<feature type="region of interest" description="Disordered" evidence="5">
    <location>
        <begin position="316"/>
        <end position="422"/>
    </location>
</feature>
<accession>A0A8E2AWE0</accession>
<dbReference type="PROSITE" id="PS50089">
    <property type="entry name" value="ZF_RING_2"/>
    <property type="match status" value="1"/>
</dbReference>
<evidence type="ECO:0000256" key="4">
    <source>
        <dbReference type="PROSITE-ProRule" id="PRU00175"/>
    </source>
</evidence>
<keyword evidence="2 4" id="KW-0863">Zinc-finger</keyword>
<dbReference type="GO" id="GO:0008270">
    <property type="term" value="F:zinc ion binding"/>
    <property type="evidence" value="ECO:0007669"/>
    <property type="project" value="UniProtKB-KW"/>
</dbReference>
<feature type="compositionally biased region" description="Polar residues" evidence="5">
    <location>
        <begin position="333"/>
        <end position="353"/>
    </location>
</feature>
<protein>
    <recommendedName>
        <fullName evidence="6">RING-type domain-containing protein</fullName>
    </recommendedName>
</protein>
<feature type="compositionally biased region" description="Polar residues" evidence="5">
    <location>
        <begin position="92"/>
        <end position="117"/>
    </location>
</feature>
<dbReference type="CDD" id="cd16454">
    <property type="entry name" value="RING-H2_PA-TM-RING"/>
    <property type="match status" value="1"/>
</dbReference>
<reference evidence="7 8" key="1">
    <citation type="submission" date="2016-07" db="EMBL/GenBank/DDBJ databases">
        <title>Draft genome of the white-rot fungus Obba rivulosa 3A-2.</title>
        <authorList>
            <consortium name="DOE Joint Genome Institute"/>
            <person name="Miettinen O."/>
            <person name="Riley R."/>
            <person name="Acob R."/>
            <person name="Barry K."/>
            <person name="Cullen D."/>
            <person name="De Vries R."/>
            <person name="Hainaut M."/>
            <person name="Hatakka A."/>
            <person name="Henrissat B."/>
            <person name="Hilden K."/>
            <person name="Kuo R."/>
            <person name="Labutti K."/>
            <person name="Lipzen A."/>
            <person name="Makela M.R."/>
            <person name="Sandor L."/>
            <person name="Spatafora J.W."/>
            <person name="Grigoriev I.V."/>
            <person name="Hibbett D.S."/>
        </authorList>
    </citation>
    <scope>NUCLEOTIDE SEQUENCE [LARGE SCALE GENOMIC DNA]</scope>
    <source>
        <strain evidence="7 8">3A-2</strain>
    </source>
</reference>
<keyword evidence="1" id="KW-0479">Metal-binding</keyword>
<evidence type="ECO:0000313" key="7">
    <source>
        <dbReference type="EMBL" id="OCH89540.1"/>
    </source>
</evidence>
<dbReference type="AlphaFoldDB" id="A0A8E2AWE0"/>
<dbReference type="OrthoDB" id="8062037at2759"/>
<sequence length="422" mass="45863">MSSREPMWFCHECHAEMRPLMVPDPHCASCNGTFVEKLENSQDDPREFHHTHDMLGGLGEDPFGNEFEDFLSGLRTFMLRPESNRNRDTRNAPVSPSSPRSEGTSYGTDRSTTNPTRGHSIRIDRTGPEPMRTFILRSGSQGRADGVPPLSEFLSGTRDTGTQERPPLTGPLLAQYLLSMLASRQGGDDFANVLGGLFSPPEGAENGRWGDYVTNQEALDQIITQLMEQSNPNAPVPATEEVMQNLPREVLVEGSLLLERDCAICKDQFKLDTEDPDERLVVTLPCSHPFHEPCIIPWLKSSGTCPVCRYQLVPQPSSHPPGPGPAPQPSGSNANSGRPQSSANPSNQSGSQSGDTRGDTRRGTGFGGNNPLLNLLGNLLHGGDRNGVGNRRANDATTSSRSGRSSADSEDHIPGDWSNDLD</sequence>
<name>A0A8E2AWE0_9APHY</name>
<dbReference type="PANTHER" id="PTHR45931:SF3">
    <property type="entry name" value="RING ZINC FINGER-CONTAINING PROTEIN"/>
    <property type="match status" value="1"/>
</dbReference>
<dbReference type="GO" id="GO:0006511">
    <property type="term" value="P:ubiquitin-dependent protein catabolic process"/>
    <property type="evidence" value="ECO:0007669"/>
    <property type="project" value="TreeGrafter"/>
</dbReference>
<dbReference type="InterPro" id="IPR051834">
    <property type="entry name" value="RING_finger_E3_ligase"/>
</dbReference>
<organism evidence="7 8">
    <name type="scientific">Obba rivulosa</name>
    <dbReference type="NCBI Taxonomy" id="1052685"/>
    <lineage>
        <taxon>Eukaryota</taxon>
        <taxon>Fungi</taxon>
        <taxon>Dikarya</taxon>
        <taxon>Basidiomycota</taxon>
        <taxon>Agaricomycotina</taxon>
        <taxon>Agaricomycetes</taxon>
        <taxon>Polyporales</taxon>
        <taxon>Gelatoporiaceae</taxon>
        <taxon>Obba</taxon>
    </lineage>
</organism>
<evidence type="ECO:0000256" key="5">
    <source>
        <dbReference type="SAM" id="MobiDB-lite"/>
    </source>
</evidence>
<evidence type="ECO:0000256" key="1">
    <source>
        <dbReference type="ARBA" id="ARBA00022723"/>
    </source>
</evidence>
<evidence type="ECO:0000259" key="6">
    <source>
        <dbReference type="PROSITE" id="PS50089"/>
    </source>
</evidence>
<feature type="region of interest" description="Disordered" evidence="5">
    <location>
        <begin position="81"/>
        <end position="168"/>
    </location>
</feature>
<dbReference type="Proteomes" id="UP000250043">
    <property type="component" value="Unassembled WGS sequence"/>
</dbReference>
<evidence type="ECO:0000256" key="2">
    <source>
        <dbReference type="ARBA" id="ARBA00022771"/>
    </source>
</evidence>
<dbReference type="InterPro" id="IPR013083">
    <property type="entry name" value="Znf_RING/FYVE/PHD"/>
</dbReference>
<dbReference type="EMBL" id="KV722424">
    <property type="protein sequence ID" value="OCH89540.1"/>
    <property type="molecule type" value="Genomic_DNA"/>
</dbReference>
<dbReference type="Gene3D" id="3.30.40.10">
    <property type="entry name" value="Zinc/RING finger domain, C3HC4 (zinc finger)"/>
    <property type="match status" value="1"/>
</dbReference>
<proteinExistence type="predicted"/>
<dbReference type="GO" id="GO:0005634">
    <property type="term" value="C:nucleus"/>
    <property type="evidence" value="ECO:0007669"/>
    <property type="project" value="TreeGrafter"/>
</dbReference>
<feature type="compositionally biased region" description="Low complexity" evidence="5">
    <location>
        <begin position="369"/>
        <end position="381"/>
    </location>
</feature>
<dbReference type="Pfam" id="PF13639">
    <property type="entry name" value="zf-RING_2"/>
    <property type="match status" value="1"/>
</dbReference>
<dbReference type="GO" id="GO:0061630">
    <property type="term" value="F:ubiquitin protein ligase activity"/>
    <property type="evidence" value="ECO:0007669"/>
    <property type="project" value="TreeGrafter"/>
</dbReference>
<dbReference type="PANTHER" id="PTHR45931">
    <property type="entry name" value="SI:CH211-59O9.10"/>
    <property type="match status" value="1"/>
</dbReference>
<gene>
    <name evidence="7" type="ORF">OBBRIDRAFT_888317</name>
</gene>
<dbReference type="SUPFAM" id="SSF57850">
    <property type="entry name" value="RING/U-box"/>
    <property type="match status" value="1"/>
</dbReference>
<dbReference type="SMART" id="SM00184">
    <property type="entry name" value="RING"/>
    <property type="match status" value="1"/>
</dbReference>
<feature type="compositionally biased region" description="Low complexity" evidence="5">
    <location>
        <begin position="395"/>
        <end position="406"/>
    </location>
</feature>